<organism evidence="1 2">
    <name type="scientific">Insulibacter thermoxylanivorax</name>
    <dbReference type="NCBI Taxonomy" id="2749268"/>
    <lineage>
        <taxon>Bacteria</taxon>
        <taxon>Bacillati</taxon>
        <taxon>Bacillota</taxon>
        <taxon>Bacilli</taxon>
        <taxon>Bacillales</taxon>
        <taxon>Paenibacillaceae</taxon>
        <taxon>Insulibacter</taxon>
    </lineage>
</organism>
<comment type="caution">
    <text evidence="1">The sequence shown here is derived from an EMBL/GenBank/DDBJ whole genome shotgun (WGS) entry which is preliminary data.</text>
</comment>
<evidence type="ECO:0000313" key="2">
    <source>
        <dbReference type="Proteomes" id="UP000654993"/>
    </source>
</evidence>
<sequence>MRETTETVDSMRTQAEWRVRQQKVLTQRVMKRNRHIRQQKLLTQTLRGRKCS</sequence>
<dbReference type="EMBL" id="BMAQ01000041">
    <property type="protein sequence ID" value="GFR39313.1"/>
    <property type="molecule type" value="Genomic_DNA"/>
</dbReference>
<keyword evidence="2" id="KW-1185">Reference proteome</keyword>
<reference evidence="1" key="2">
    <citation type="journal article" date="2021" name="Data Brief">
        <title>Draft genome sequence data of the facultative, thermophilic, xylanolytic bacterium Paenibacillus sp. strain DA-C8.</title>
        <authorList>
            <person name="Chhe C."/>
            <person name="Uke A."/>
            <person name="Baramee S."/>
            <person name="Ungkulpasvich U."/>
            <person name="Tachaapaikoon C."/>
            <person name="Pason P."/>
            <person name="Waeonukul R."/>
            <person name="Ratanakhanokchai K."/>
            <person name="Kosugi A."/>
        </authorList>
    </citation>
    <scope>NUCLEOTIDE SEQUENCE</scope>
    <source>
        <strain evidence="1">DA-C8</strain>
    </source>
</reference>
<reference evidence="1" key="1">
    <citation type="submission" date="2020-08" db="EMBL/GenBank/DDBJ databases">
        <authorList>
            <person name="Uke A."/>
            <person name="Chhe C."/>
            <person name="Baramee S."/>
            <person name="Kosugi A."/>
        </authorList>
    </citation>
    <scope>NUCLEOTIDE SEQUENCE</scope>
    <source>
        <strain evidence="1">DA-C8</strain>
    </source>
</reference>
<protein>
    <submittedName>
        <fullName evidence="1">Uncharacterized protein</fullName>
    </submittedName>
</protein>
<gene>
    <name evidence="1" type="ORF">PRECH8_26090</name>
</gene>
<dbReference type="AlphaFoldDB" id="A0A916QH11"/>
<dbReference type="Proteomes" id="UP000654993">
    <property type="component" value="Unassembled WGS sequence"/>
</dbReference>
<evidence type="ECO:0000313" key="1">
    <source>
        <dbReference type="EMBL" id="GFR39313.1"/>
    </source>
</evidence>
<accession>A0A916QH11</accession>
<name>A0A916QH11_9BACL</name>
<proteinExistence type="predicted"/>